<dbReference type="InterPro" id="IPR053746">
    <property type="entry name" value="Viral_HT_Connector_Assembly"/>
</dbReference>
<dbReference type="Gene3D" id="1.10.246.150">
    <property type="match status" value="1"/>
</dbReference>
<dbReference type="RefSeq" id="WP_002936870.1">
    <property type="nucleotide sequence ID" value="NZ_ALLE01000003.1"/>
</dbReference>
<name>A0A075SKD8_STRSU</name>
<evidence type="ECO:0000313" key="2">
    <source>
        <dbReference type="Proteomes" id="UP000028185"/>
    </source>
</evidence>
<dbReference type="PATRIC" id="fig|1214179.4.peg.1442"/>
<gene>
    <name evidence="1" type="ORF">ID09_07335</name>
</gene>
<dbReference type="AlphaFoldDB" id="A0A075SKD8"/>
<sequence length="109" mass="11788">MLEDLKTLTGESDDKILSSLLLRAKNIILTETNRSQLTPALEGLQLEVALELFNRQGSEGETSRSEGGVSVSYKDGLSDTILNGIRSHRLARVAGRAFEAKPTEAVSDS</sequence>
<reference evidence="1 2" key="1">
    <citation type="journal article" date="2014" name="Genome Announc.">
        <title>Whole-Genome Sequence of Streptococcus suis Serotype 4 Reference Strain 6407.</title>
        <authorList>
            <person name="Wang K."/>
            <person name="Chen J."/>
            <person name="Yao H."/>
            <person name="Lu C."/>
        </authorList>
    </citation>
    <scope>NUCLEOTIDE SEQUENCE [LARGE SCALE GENOMIC DNA]</scope>
    <source>
        <strain evidence="1">6407</strain>
    </source>
</reference>
<protein>
    <submittedName>
        <fullName evidence="1">Phage head-tail adapter protein</fullName>
    </submittedName>
</protein>
<dbReference type="Pfam" id="PF05135">
    <property type="entry name" value="Phage_connect_1"/>
    <property type="match status" value="1"/>
</dbReference>
<proteinExistence type="predicted"/>
<dbReference type="CDD" id="cd08055">
    <property type="entry name" value="gp15"/>
    <property type="match status" value="1"/>
</dbReference>
<accession>A0A075SKD8</accession>
<dbReference type="HOGENOM" id="CLU_167503_0_0_9"/>
<dbReference type="EMBL" id="CP008921">
    <property type="protein sequence ID" value="AIG43846.1"/>
    <property type="molecule type" value="Genomic_DNA"/>
</dbReference>
<evidence type="ECO:0000313" key="1">
    <source>
        <dbReference type="EMBL" id="AIG43846.1"/>
    </source>
</evidence>
<dbReference type="InterPro" id="IPR021146">
    <property type="entry name" value="Phage_gp6-like_head-tail"/>
</dbReference>
<organism evidence="1 2">
    <name type="scientific">Streptococcus suis 6407</name>
    <dbReference type="NCBI Taxonomy" id="1214179"/>
    <lineage>
        <taxon>Bacteria</taxon>
        <taxon>Bacillati</taxon>
        <taxon>Bacillota</taxon>
        <taxon>Bacilli</taxon>
        <taxon>Lactobacillales</taxon>
        <taxon>Streptococcaceae</taxon>
        <taxon>Streptococcus</taxon>
    </lineage>
</organism>
<dbReference type="Proteomes" id="UP000028185">
    <property type="component" value="Chromosome"/>
</dbReference>